<dbReference type="GO" id="GO:0005737">
    <property type="term" value="C:cytoplasm"/>
    <property type="evidence" value="ECO:0007669"/>
    <property type="project" value="TreeGrafter"/>
</dbReference>
<dbReference type="InterPro" id="IPR001345">
    <property type="entry name" value="PG/BPGM_mutase_AS"/>
</dbReference>
<dbReference type="InterPro" id="IPR029033">
    <property type="entry name" value="His_PPase_superfam"/>
</dbReference>
<dbReference type="SUPFAM" id="SSF53254">
    <property type="entry name" value="Phosphoglycerate mutase-like"/>
    <property type="match status" value="1"/>
</dbReference>
<dbReference type="PANTHER" id="PTHR48100">
    <property type="entry name" value="BROAD-SPECIFICITY PHOSPHATASE YOR283W-RELATED"/>
    <property type="match status" value="1"/>
</dbReference>
<dbReference type="Gene3D" id="3.40.50.1240">
    <property type="entry name" value="Phosphoglycerate mutase-like"/>
    <property type="match status" value="1"/>
</dbReference>
<dbReference type="InterPro" id="IPR050275">
    <property type="entry name" value="PGM_Phosphatase"/>
</dbReference>
<evidence type="ECO:0000256" key="3">
    <source>
        <dbReference type="PIRSR" id="PIRSR613078-1"/>
    </source>
</evidence>
<dbReference type="SMART" id="SM00855">
    <property type="entry name" value="PGAM"/>
    <property type="match status" value="1"/>
</dbReference>
<evidence type="ECO:0000313" key="6">
    <source>
        <dbReference type="Proteomes" id="UP000229740"/>
    </source>
</evidence>
<dbReference type="Pfam" id="PF00300">
    <property type="entry name" value="His_Phos_1"/>
    <property type="match status" value="1"/>
</dbReference>
<name>A0A2G6E3J1_9BACT</name>
<comment type="caution">
    <text evidence="5">The sequence shown here is derived from an EMBL/GenBank/DDBJ whole genome shotgun (WGS) entry which is preliminary data.</text>
</comment>
<evidence type="ECO:0000313" key="5">
    <source>
        <dbReference type="EMBL" id="PID56636.1"/>
    </source>
</evidence>
<feature type="binding site" evidence="4">
    <location>
        <begin position="10"/>
        <end position="17"/>
    </location>
    <ligand>
        <name>substrate</name>
    </ligand>
</feature>
<keyword evidence="1" id="KW-0324">Glycolysis</keyword>
<evidence type="ECO:0000256" key="1">
    <source>
        <dbReference type="ARBA" id="ARBA00023152"/>
    </source>
</evidence>
<accession>A0A2G6E3J1</accession>
<dbReference type="AlphaFoldDB" id="A0A2G6E3J1"/>
<organism evidence="5 6">
    <name type="scientific">candidate division KSB3 bacterium</name>
    <dbReference type="NCBI Taxonomy" id="2044937"/>
    <lineage>
        <taxon>Bacteria</taxon>
        <taxon>candidate division KSB3</taxon>
    </lineage>
</organism>
<gene>
    <name evidence="5" type="ORF">CSB45_10405</name>
</gene>
<keyword evidence="2" id="KW-0413">Isomerase</keyword>
<dbReference type="CDD" id="cd07067">
    <property type="entry name" value="HP_PGM_like"/>
    <property type="match status" value="1"/>
</dbReference>
<dbReference type="GO" id="GO:0016791">
    <property type="term" value="F:phosphatase activity"/>
    <property type="evidence" value="ECO:0007669"/>
    <property type="project" value="TreeGrafter"/>
</dbReference>
<feature type="active site" description="Tele-phosphohistidine intermediate" evidence="3">
    <location>
        <position position="11"/>
    </location>
</feature>
<dbReference type="InterPro" id="IPR013078">
    <property type="entry name" value="His_Pase_superF_clade-1"/>
</dbReference>
<evidence type="ECO:0000256" key="4">
    <source>
        <dbReference type="PIRSR" id="PIRSR613078-2"/>
    </source>
</evidence>
<dbReference type="EMBL" id="PDPS01000032">
    <property type="protein sequence ID" value="PID56636.1"/>
    <property type="molecule type" value="Genomic_DNA"/>
</dbReference>
<feature type="active site" description="Proton donor/acceptor" evidence="3">
    <location>
        <position position="82"/>
    </location>
</feature>
<evidence type="ECO:0008006" key="7">
    <source>
        <dbReference type="Google" id="ProtNLM"/>
    </source>
</evidence>
<evidence type="ECO:0000256" key="2">
    <source>
        <dbReference type="ARBA" id="ARBA00023235"/>
    </source>
</evidence>
<sequence>MGQAQLILLRHGQTAWNVDGRLNSTTDLTLSEQGRQELGVVRQALSSVQFAHVIASPLRRARETAEIVAPQAEIKTDARLVEVNFGPFEAARPQDLSGGPLAEAFRLWRREPDPIIPEGAENFHDAAQRGQDFLDSLCPVEQPILVVSHGVFLRVLLCSSILGTNPCLYRRLRLDNGSVSVVQWENERPRLLQLNVHRGLAAS</sequence>
<protein>
    <recommendedName>
        <fullName evidence="7">Histidine phosphatase family protein</fullName>
    </recommendedName>
</protein>
<feature type="binding site" evidence="4">
    <location>
        <position position="60"/>
    </location>
    <ligand>
        <name>substrate</name>
    </ligand>
</feature>
<dbReference type="Proteomes" id="UP000229740">
    <property type="component" value="Unassembled WGS sequence"/>
</dbReference>
<dbReference type="PROSITE" id="PS00175">
    <property type="entry name" value="PG_MUTASE"/>
    <property type="match status" value="1"/>
</dbReference>
<dbReference type="PANTHER" id="PTHR48100:SF1">
    <property type="entry name" value="HISTIDINE PHOSPHATASE FAMILY PROTEIN-RELATED"/>
    <property type="match status" value="1"/>
</dbReference>
<reference evidence="5 6" key="1">
    <citation type="submission" date="2017-10" db="EMBL/GenBank/DDBJ databases">
        <title>Novel microbial diversity and functional potential in the marine mammal oral microbiome.</title>
        <authorList>
            <person name="Dudek N.K."/>
            <person name="Sun C.L."/>
            <person name="Burstein D."/>
            <person name="Kantor R.S."/>
            <person name="Aliaga Goltsman D.S."/>
            <person name="Bik E.M."/>
            <person name="Thomas B.C."/>
            <person name="Banfield J.F."/>
            <person name="Relman D.A."/>
        </authorList>
    </citation>
    <scope>NUCLEOTIDE SEQUENCE [LARGE SCALE GENOMIC DNA]</scope>
    <source>
        <strain evidence="5">DOLZORAL124_49_17</strain>
    </source>
</reference>
<proteinExistence type="predicted"/>
<feature type="binding site" evidence="4">
    <location>
        <begin position="109"/>
        <end position="110"/>
    </location>
    <ligand>
        <name>substrate</name>
    </ligand>
</feature>